<dbReference type="Pfam" id="PF17957">
    <property type="entry name" value="Big_7"/>
    <property type="match status" value="1"/>
</dbReference>
<dbReference type="CDD" id="cd12797">
    <property type="entry name" value="M23_peptidase"/>
    <property type="match status" value="1"/>
</dbReference>
<dbReference type="Gene3D" id="2.70.70.10">
    <property type="entry name" value="Glucose Permease (Domain IIA)"/>
    <property type="match status" value="1"/>
</dbReference>
<dbReference type="SMART" id="SM00758">
    <property type="entry name" value="PA14"/>
    <property type="match status" value="2"/>
</dbReference>
<dbReference type="InterPro" id="IPR011024">
    <property type="entry name" value="G_crystallin-like"/>
</dbReference>
<feature type="chain" id="PRO_5003628885" description="PA14 domain-containing protein" evidence="2">
    <location>
        <begin position="26"/>
        <end position="1395"/>
    </location>
</feature>
<dbReference type="Pfam" id="PF04151">
    <property type="entry name" value="PPC"/>
    <property type="match status" value="1"/>
</dbReference>
<reference evidence="4 5" key="1">
    <citation type="submission" date="2012-02" db="EMBL/GenBank/DDBJ databases">
        <title>Complete genome sequence of Caldilinea aerophila DSM 14535 (= NBRC 102666).</title>
        <authorList>
            <person name="Oguchi A."/>
            <person name="Hosoyama A."/>
            <person name="Sekine M."/>
            <person name="Fukai R."/>
            <person name="Kato Y."/>
            <person name="Nakamura S."/>
            <person name="Hanada S."/>
            <person name="Yamazaki S."/>
            <person name="Fujita N."/>
        </authorList>
    </citation>
    <scope>NUCLEOTIDE SEQUENCE [LARGE SCALE GENOMIC DNA]</scope>
    <source>
        <strain evidence="5">DSM 14535 / JCM 11387 / NBRC 104270 / STL-6-O1</strain>
    </source>
</reference>
<evidence type="ECO:0000259" key="3">
    <source>
        <dbReference type="PROSITE" id="PS51820"/>
    </source>
</evidence>
<dbReference type="KEGG" id="cap:CLDAP_24080"/>
<evidence type="ECO:0000256" key="1">
    <source>
        <dbReference type="SAM" id="MobiDB-lite"/>
    </source>
</evidence>
<dbReference type="HOGENOM" id="CLU_254651_0_0_0"/>
<dbReference type="Gene3D" id="2.60.40.10">
    <property type="entry name" value="Immunoglobulins"/>
    <property type="match status" value="4"/>
</dbReference>
<keyword evidence="2" id="KW-0732">Signal</keyword>
<sequence>MSPRGLNRIILSIVLVLLVTASVHAQGPGPKGEPFVPAAPASPTPSRSPAFREAAEAALPTPWRQDQASTPNITQQDTAQLRELVERRVISTLGKTPEAGLIISNVIHSGDWAFGTIAIPPGPNGDAPDFDLFLARREEEQWVIALTGDRRFEQWRDEAPADLPIMRSTRVAGQSATGNGSARLRLPWTVGETWTLTGGPHHNLGLENGQPITRRPWSALDFDGGSRIVRPARGGIAYIPCANLVVIDHGDGWYTGYYHLDRISIQNGQRISDADLNAIVLGYTSDYYGCGGSASGLHVHFSLRYGGLNSFVDIHGHTIGGWTVEEGSAPYQGCMVRNGNRQCAGWGQIHNDGSVGDDGGGGNNRPPNTPSPVSPGDWHVARDGRAPTLCWNNPGDPDGDGVTFFAEVFESAVNAQSGWISDTCWRPANLDGRAFGYQWRVKARDSRGAESGWSTVWHFTIENPPPPSCPQSGGVILYQHAGYNCGGEGEGAGYVIRTSPGFQNVPGSFNDRASSVIVPAGWSVMLYEHSDKGGSKRCIDAPGDNDFSNDTFDNGVRLNDAVSSFEVFSAPGCRTSQSNRPPNTPSPTSPGDWHVARDGRAPTLCWNNPGDPDGDSVTFFAEVFESAVNAQSGWISDTCWRPAELDGRAFGYQWRVKARDSRGAESGWSTVWHFTIENPPAPPGGNWQAQFWDNRELRGSPRVSTSEGGIYLVRHWGWGGGPYGLPADEWSARFVKTVHFPGGDYRFHCQHDDGCRLYIDGQLRIDHWWDSSFGGADWGGYLSAGNHEIKVEYYEKTGEAALEVWWQGPGFLPRDESCDYNNGWCAEYYLNRDVRGTAAIRRSEGQALSLDWGSGSPGPTFPGDNFSSRFTRRAHFTCGTYRFHFFADDGVRFWVNDVLRLDQWRDQAASYSVDLSLNTGHHTLRVEHYENGGGAGIHLWWEKLSDCRPAVEVDYASTHYVRPGASVDPTVRLRVTAGYLDGSRGDKLWFATGSALGASGIQPVYGIVNEGGTYTFDVVNSSSFRMTAPLAEGIYESWWQMQAAGNFIGPQATVRVVVDDTPPEMTIQSPAEGAYLTGNTVTVQATPEDANGIDQVQFFVGYDDGNGWAWQNLGWDLDGSDGWNKVWDAAGVPDQAGVALYAYAWDPAGNGAGAAAWELTLDRTPPTTALHPLSPFQESTAFLLTWDAWDHAAGIGHVDLQVRRDDGPWEDLAPGLDGGLQGIWLIGEMGHRYSFRMRGTDRAGNQEPYPESAEVETYITPCSPDAYEEDGSPWQATMLDPTQEQFHNLCGVGDEDWLRFWATQGRRYVVETDELGPTADTVLTLYDADGATVLAENDDIAYPENLASRIEWTAPWDGWVYVRVRHWNESIAGDAVTYVVRLQEGYRLHLPMLLR</sequence>
<dbReference type="SUPFAM" id="SSF51261">
    <property type="entry name" value="Duplicated hybrid motif"/>
    <property type="match status" value="1"/>
</dbReference>
<dbReference type="Gene3D" id="2.60.120.380">
    <property type="match status" value="2"/>
</dbReference>
<proteinExistence type="predicted"/>
<protein>
    <recommendedName>
        <fullName evidence="3">PA14 domain-containing protein</fullName>
    </recommendedName>
</protein>
<dbReference type="Pfam" id="PF01551">
    <property type="entry name" value="Peptidase_M23"/>
    <property type="match status" value="1"/>
</dbReference>
<feature type="region of interest" description="Disordered" evidence="1">
    <location>
        <begin position="347"/>
        <end position="379"/>
    </location>
</feature>
<feature type="compositionally biased region" description="Low complexity" evidence="1">
    <location>
        <begin position="38"/>
        <end position="49"/>
    </location>
</feature>
<dbReference type="InterPro" id="IPR011658">
    <property type="entry name" value="PA14_dom"/>
</dbReference>
<dbReference type="InterPro" id="IPR013783">
    <property type="entry name" value="Ig-like_fold"/>
</dbReference>
<dbReference type="PROSITE" id="PS51820">
    <property type="entry name" value="PA14"/>
    <property type="match status" value="2"/>
</dbReference>
<dbReference type="OrthoDB" id="135264at2"/>
<dbReference type="InterPro" id="IPR007280">
    <property type="entry name" value="Peptidase_C_arc/bac"/>
</dbReference>
<dbReference type="SUPFAM" id="SSF49695">
    <property type="entry name" value="gamma-Crystallin-like"/>
    <property type="match status" value="1"/>
</dbReference>
<evidence type="ECO:0000313" key="4">
    <source>
        <dbReference type="EMBL" id="BAM00448.1"/>
    </source>
</evidence>
<dbReference type="Pfam" id="PF07691">
    <property type="entry name" value="PA14"/>
    <property type="match status" value="2"/>
</dbReference>
<dbReference type="eggNOG" id="COG0739">
    <property type="taxonomic scope" value="Bacteria"/>
</dbReference>
<evidence type="ECO:0000313" key="5">
    <source>
        <dbReference type="Proteomes" id="UP000007880"/>
    </source>
</evidence>
<dbReference type="SUPFAM" id="SSF56988">
    <property type="entry name" value="Anthrax protective antigen"/>
    <property type="match status" value="2"/>
</dbReference>
<evidence type="ECO:0000256" key="2">
    <source>
        <dbReference type="SAM" id="SignalP"/>
    </source>
</evidence>
<dbReference type="Gene3D" id="3.90.182.10">
    <property type="entry name" value="Toxin - Anthrax Protective Antigen,domain 1"/>
    <property type="match status" value="1"/>
</dbReference>
<feature type="region of interest" description="Disordered" evidence="1">
    <location>
        <begin position="28"/>
        <end position="53"/>
    </location>
</feature>
<dbReference type="STRING" id="926550.CLDAP_24080"/>
<feature type="domain" description="PA14" evidence="3">
    <location>
        <begin position="682"/>
        <end position="821"/>
    </location>
</feature>
<dbReference type="RefSeq" id="WP_014433680.1">
    <property type="nucleotide sequence ID" value="NC_017079.1"/>
</dbReference>
<dbReference type="Proteomes" id="UP000007880">
    <property type="component" value="Chromosome"/>
</dbReference>
<gene>
    <name evidence="4" type="ordered locus">CLDAP_24080</name>
</gene>
<feature type="signal peptide" evidence="2">
    <location>
        <begin position="1"/>
        <end position="25"/>
    </location>
</feature>
<keyword evidence="5" id="KW-1185">Reference proteome</keyword>
<accession>I0I5B0</accession>
<feature type="domain" description="PA14" evidence="3">
    <location>
        <begin position="819"/>
        <end position="957"/>
    </location>
</feature>
<organism evidence="4 5">
    <name type="scientific">Caldilinea aerophila (strain DSM 14535 / JCM 11387 / NBRC 104270 / STL-6-O1)</name>
    <dbReference type="NCBI Taxonomy" id="926550"/>
    <lineage>
        <taxon>Bacteria</taxon>
        <taxon>Bacillati</taxon>
        <taxon>Chloroflexota</taxon>
        <taxon>Caldilineae</taxon>
        <taxon>Caldilineales</taxon>
        <taxon>Caldilineaceae</taxon>
        <taxon>Caldilinea</taxon>
    </lineage>
</organism>
<dbReference type="InterPro" id="IPR011055">
    <property type="entry name" value="Dup_hybrid_motif"/>
</dbReference>
<name>I0I5B0_CALAS</name>
<dbReference type="InterPro" id="IPR016047">
    <property type="entry name" value="M23ase_b-sheet_dom"/>
</dbReference>
<feature type="region of interest" description="Disordered" evidence="1">
    <location>
        <begin position="572"/>
        <end position="601"/>
    </location>
</feature>
<dbReference type="InterPro" id="IPR037524">
    <property type="entry name" value="PA14/GLEYA"/>
</dbReference>
<dbReference type="EMBL" id="AP012337">
    <property type="protein sequence ID" value="BAM00448.1"/>
    <property type="molecule type" value="Genomic_DNA"/>
</dbReference>
<dbReference type="Gene3D" id="2.60.20.10">
    <property type="entry name" value="Crystallins"/>
    <property type="match status" value="1"/>
</dbReference>